<accession>A0A1M5EEV5</accession>
<sequence>MSFNFLPFADIILYGIGVIVLKIKKYILIGVFFAVVGSFWLYKNTFADTADPGSQQDPLVTKSYVDAKISQIQNSLQGWEIIYLKNSQSLILDAGTQIIVRGGKASIISGPDGLSDVTKGEDLKNGAIVPFNHLLITPRSDGRGIKAISDTVIVMVKGSYTVK</sequence>
<keyword evidence="1" id="KW-0472">Membrane</keyword>
<dbReference type="STRING" id="1121256.SAMN02746089_02535"/>
<feature type="transmembrane region" description="Helical" evidence="1">
    <location>
        <begin position="26"/>
        <end position="42"/>
    </location>
</feature>
<dbReference type="Proteomes" id="UP000184088">
    <property type="component" value="Unassembled WGS sequence"/>
</dbReference>
<proteinExistence type="predicted"/>
<reference evidence="2 3" key="1">
    <citation type="submission" date="2016-11" db="EMBL/GenBank/DDBJ databases">
        <authorList>
            <person name="Jaros S."/>
            <person name="Januszkiewicz K."/>
            <person name="Wedrychowicz H."/>
        </authorList>
    </citation>
    <scope>NUCLEOTIDE SEQUENCE [LARGE SCALE GENOMIC DNA]</scope>
    <source>
        <strain evidence="2 3">DSM 17918</strain>
    </source>
</reference>
<protein>
    <submittedName>
        <fullName evidence="2">Uncharacterized protein</fullName>
    </submittedName>
</protein>
<keyword evidence="1" id="KW-1133">Transmembrane helix</keyword>
<organism evidence="2 3">
    <name type="scientific">Caldanaerobius fijiensis DSM 17918</name>
    <dbReference type="NCBI Taxonomy" id="1121256"/>
    <lineage>
        <taxon>Bacteria</taxon>
        <taxon>Bacillati</taxon>
        <taxon>Bacillota</taxon>
        <taxon>Clostridia</taxon>
        <taxon>Thermoanaerobacterales</taxon>
        <taxon>Thermoanaerobacteraceae</taxon>
        <taxon>Caldanaerobius</taxon>
    </lineage>
</organism>
<keyword evidence="1" id="KW-0812">Transmembrane</keyword>
<dbReference type="AlphaFoldDB" id="A0A1M5EEV5"/>
<evidence type="ECO:0000313" key="3">
    <source>
        <dbReference type="Proteomes" id="UP000184088"/>
    </source>
</evidence>
<name>A0A1M5EEV5_9THEO</name>
<evidence type="ECO:0000313" key="2">
    <source>
        <dbReference type="EMBL" id="SHF77755.1"/>
    </source>
</evidence>
<dbReference type="EMBL" id="FQVH01000044">
    <property type="protein sequence ID" value="SHF77755.1"/>
    <property type="molecule type" value="Genomic_DNA"/>
</dbReference>
<keyword evidence="3" id="KW-1185">Reference proteome</keyword>
<gene>
    <name evidence="2" type="ORF">SAMN02746089_02535</name>
</gene>
<evidence type="ECO:0000256" key="1">
    <source>
        <dbReference type="SAM" id="Phobius"/>
    </source>
</evidence>